<reference evidence="1" key="1">
    <citation type="submission" date="2023-11" db="EMBL/GenBank/DDBJ databases">
        <authorList>
            <person name="De Vega J J."/>
            <person name="De Vega J J."/>
        </authorList>
    </citation>
    <scope>NUCLEOTIDE SEQUENCE</scope>
</reference>
<sequence length="76" mass="8545">MCFKTSRRAAAAARTRCVPCMESQMFRECERPSRRIFIGESCIDSTQASSQGEGLSLNVSCCRTRPGRRYSELVSM</sequence>
<dbReference type="Proteomes" id="UP001295794">
    <property type="component" value="Unassembled WGS sequence"/>
</dbReference>
<proteinExistence type="predicted"/>
<comment type="caution">
    <text evidence="1">The sequence shown here is derived from an EMBL/GenBank/DDBJ whole genome shotgun (WGS) entry which is preliminary data.</text>
</comment>
<keyword evidence="2" id="KW-1185">Reference proteome</keyword>
<feature type="non-terminal residue" evidence="1">
    <location>
        <position position="1"/>
    </location>
</feature>
<organism evidence="1 2">
    <name type="scientific">Mycena citricolor</name>
    <dbReference type="NCBI Taxonomy" id="2018698"/>
    <lineage>
        <taxon>Eukaryota</taxon>
        <taxon>Fungi</taxon>
        <taxon>Dikarya</taxon>
        <taxon>Basidiomycota</taxon>
        <taxon>Agaricomycotina</taxon>
        <taxon>Agaricomycetes</taxon>
        <taxon>Agaricomycetidae</taxon>
        <taxon>Agaricales</taxon>
        <taxon>Marasmiineae</taxon>
        <taxon>Mycenaceae</taxon>
        <taxon>Mycena</taxon>
    </lineage>
</organism>
<dbReference type="AlphaFoldDB" id="A0AAD2H9F8"/>
<evidence type="ECO:0000313" key="2">
    <source>
        <dbReference type="Proteomes" id="UP001295794"/>
    </source>
</evidence>
<evidence type="ECO:0000313" key="1">
    <source>
        <dbReference type="EMBL" id="CAK5271275.1"/>
    </source>
</evidence>
<dbReference type="EMBL" id="CAVNYO010000169">
    <property type="protein sequence ID" value="CAK5271275.1"/>
    <property type="molecule type" value="Genomic_DNA"/>
</dbReference>
<gene>
    <name evidence="1" type="ORF">MYCIT1_LOCUS16212</name>
</gene>
<name>A0AAD2H9F8_9AGAR</name>
<protein>
    <submittedName>
        <fullName evidence="1">Uncharacterized protein</fullName>
    </submittedName>
</protein>
<accession>A0AAD2H9F8</accession>